<dbReference type="InterPro" id="IPR003594">
    <property type="entry name" value="HATPase_dom"/>
</dbReference>
<dbReference type="Pfam" id="PF13581">
    <property type="entry name" value="HATPase_c_2"/>
    <property type="match status" value="1"/>
</dbReference>
<protein>
    <submittedName>
        <fullName evidence="3">Signal transduction histidine kinase</fullName>
    </submittedName>
</protein>
<proteinExistence type="predicted"/>
<dbReference type="RefSeq" id="WP_185032977.1">
    <property type="nucleotide sequence ID" value="NZ_BNBN01000013.1"/>
</dbReference>
<accession>A0A7X0HH50</accession>
<dbReference type="Gene3D" id="3.30.565.10">
    <property type="entry name" value="Histidine kinase-like ATPase, C-terminal domain"/>
    <property type="match status" value="1"/>
</dbReference>
<feature type="domain" description="Histidine kinase/HSP90-like ATPase" evidence="2">
    <location>
        <begin position="123"/>
        <end position="189"/>
    </location>
</feature>
<evidence type="ECO:0000256" key="1">
    <source>
        <dbReference type="ARBA" id="ARBA00022527"/>
    </source>
</evidence>
<gene>
    <name evidence="3" type="ORF">HNQ79_004057</name>
</gene>
<keyword evidence="4" id="KW-1185">Reference proteome</keyword>
<dbReference type="EMBL" id="JACHEM010000010">
    <property type="protein sequence ID" value="MBB6437556.1"/>
    <property type="molecule type" value="Genomic_DNA"/>
</dbReference>
<sequence length="210" mass="22430">MNHPHRLLPWTGEGGRPCYLSTDGAGPLTRYADRIEALQLGLAAKLHRRAREALDSARAVGDEDTHTVRQLTDALGDALRIAECRRKRLDRPEGPLLAAVRATHPHSPDRLALLGLPGTVLSSAPAARQHVRATARAWGVPGDVVDTLETVTGELVANALEHGDSWEVAVTLTVAEDRVTVGVTDEGRDAAAFTFVRAEPGPEQEHGGGC</sequence>
<keyword evidence="1" id="KW-0723">Serine/threonine-protein kinase</keyword>
<comment type="caution">
    <text evidence="3">The sequence shown here is derived from an EMBL/GenBank/DDBJ whole genome shotgun (WGS) entry which is preliminary data.</text>
</comment>
<evidence type="ECO:0000259" key="2">
    <source>
        <dbReference type="Pfam" id="PF13581"/>
    </source>
</evidence>
<dbReference type="InterPro" id="IPR036890">
    <property type="entry name" value="HATPase_C_sf"/>
</dbReference>
<dbReference type="AlphaFoldDB" id="A0A7X0HH50"/>
<dbReference type="SUPFAM" id="SSF55874">
    <property type="entry name" value="ATPase domain of HSP90 chaperone/DNA topoisomerase II/histidine kinase"/>
    <property type="match status" value="1"/>
</dbReference>
<dbReference type="Proteomes" id="UP000540423">
    <property type="component" value="Unassembled WGS sequence"/>
</dbReference>
<keyword evidence="3" id="KW-0808">Transferase</keyword>
<dbReference type="InterPro" id="IPR050267">
    <property type="entry name" value="Anti-sigma-factor_SerPK"/>
</dbReference>
<dbReference type="PANTHER" id="PTHR35526:SF3">
    <property type="entry name" value="ANTI-SIGMA-F FACTOR RSBW"/>
    <property type="match status" value="1"/>
</dbReference>
<keyword evidence="3" id="KW-0418">Kinase</keyword>
<name>A0A7X0HH50_9ACTN</name>
<evidence type="ECO:0000313" key="3">
    <source>
        <dbReference type="EMBL" id="MBB6437556.1"/>
    </source>
</evidence>
<reference evidence="3 4" key="1">
    <citation type="submission" date="2020-08" db="EMBL/GenBank/DDBJ databases">
        <title>Genomic Encyclopedia of Type Strains, Phase IV (KMG-IV): sequencing the most valuable type-strain genomes for metagenomic binning, comparative biology and taxonomic classification.</title>
        <authorList>
            <person name="Goeker M."/>
        </authorList>
    </citation>
    <scope>NUCLEOTIDE SEQUENCE [LARGE SCALE GENOMIC DNA]</scope>
    <source>
        <strain evidence="3 4">DSM 40141</strain>
    </source>
</reference>
<evidence type="ECO:0000313" key="4">
    <source>
        <dbReference type="Proteomes" id="UP000540423"/>
    </source>
</evidence>
<organism evidence="3 4">
    <name type="scientific">Streptomyces candidus</name>
    <dbReference type="NCBI Taxonomy" id="67283"/>
    <lineage>
        <taxon>Bacteria</taxon>
        <taxon>Bacillati</taxon>
        <taxon>Actinomycetota</taxon>
        <taxon>Actinomycetes</taxon>
        <taxon>Kitasatosporales</taxon>
        <taxon>Streptomycetaceae</taxon>
        <taxon>Streptomyces</taxon>
    </lineage>
</organism>
<dbReference type="GO" id="GO:0004674">
    <property type="term" value="F:protein serine/threonine kinase activity"/>
    <property type="evidence" value="ECO:0007669"/>
    <property type="project" value="UniProtKB-KW"/>
</dbReference>
<dbReference type="PANTHER" id="PTHR35526">
    <property type="entry name" value="ANTI-SIGMA-F FACTOR RSBW-RELATED"/>
    <property type="match status" value="1"/>
</dbReference>